<reference evidence="1 2" key="1">
    <citation type="submission" date="2023-07" db="EMBL/GenBank/DDBJ databases">
        <title>Genomic Encyclopedia of Type Strains, Phase IV (KMG-IV): sequencing the most valuable type-strain genomes for metagenomic binning, comparative biology and taxonomic classification.</title>
        <authorList>
            <person name="Goeker M."/>
        </authorList>
    </citation>
    <scope>NUCLEOTIDE SEQUENCE [LARGE SCALE GENOMIC DNA]</scope>
    <source>
        <strain evidence="1 2">DSM 27594</strain>
    </source>
</reference>
<gene>
    <name evidence="1" type="ORF">J2S10_001927</name>
</gene>
<dbReference type="SUPFAM" id="SSF51126">
    <property type="entry name" value="Pectin lyase-like"/>
    <property type="match status" value="2"/>
</dbReference>
<organism evidence="1 2">
    <name type="scientific">Neobacillus ginsengisoli</name>
    <dbReference type="NCBI Taxonomy" id="904295"/>
    <lineage>
        <taxon>Bacteria</taxon>
        <taxon>Bacillati</taxon>
        <taxon>Bacillota</taxon>
        <taxon>Bacilli</taxon>
        <taxon>Bacillales</taxon>
        <taxon>Bacillaceae</taxon>
        <taxon>Neobacillus</taxon>
    </lineage>
</organism>
<dbReference type="InterPro" id="IPR006626">
    <property type="entry name" value="PbH1"/>
</dbReference>
<comment type="caution">
    <text evidence="1">The sequence shown here is derived from an EMBL/GenBank/DDBJ whole genome shotgun (WGS) entry which is preliminary data.</text>
</comment>
<protein>
    <recommendedName>
        <fullName evidence="3">Right-handed parallel beta-helix repeat-containing protein</fullName>
    </recommendedName>
</protein>
<dbReference type="EMBL" id="JAUSTW010000003">
    <property type="protein sequence ID" value="MDQ0198769.1"/>
    <property type="molecule type" value="Genomic_DNA"/>
</dbReference>
<dbReference type="InterPro" id="IPR011050">
    <property type="entry name" value="Pectin_lyase_fold/virulence"/>
</dbReference>
<dbReference type="InterPro" id="IPR012334">
    <property type="entry name" value="Pectin_lyas_fold"/>
</dbReference>
<name>A0ABT9XT82_9BACI</name>
<dbReference type="Proteomes" id="UP001224122">
    <property type="component" value="Unassembled WGS sequence"/>
</dbReference>
<evidence type="ECO:0000313" key="1">
    <source>
        <dbReference type="EMBL" id="MDQ0198769.1"/>
    </source>
</evidence>
<evidence type="ECO:0008006" key="3">
    <source>
        <dbReference type="Google" id="ProtNLM"/>
    </source>
</evidence>
<dbReference type="RefSeq" id="WP_307406992.1">
    <property type="nucleotide sequence ID" value="NZ_JAUSTW010000003.1"/>
</dbReference>
<keyword evidence="2" id="KW-1185">Reference proteome</keyword>
<sequence>MIYEIELIRWGITKGIPSKPYTSQNYITANNNITGINNALSWAKDNNYNYVSLPKGEYSICYPKPILTQPNMTIDFNFSTLKVIYDSDTRSPLDTSTNPIYLFGGTSILCTTSNTHIINLKLIGDRVDRSWRNLSSERMVDITTGIKFGSGSDRSSVRNCNLSYYMGDAIYLSYSPYSSFDIGTMEFGDMNTIGSPVISPSSKTLRSTNFIPLPYDITSFTMIGLGYAPTTTIPSGMYNVYFYKSDNTFIVRKTNVRTRDLVNIPKYATKIKLTWEGNGTVDDGCLPGNPPYWALLLKNGISDNVIIEYNEIHRCHRGALFLGTNNVLIRKNYFHDTGVDSDTDLDGLPTFSDFTRYAINTEDNVGQNCKIIDNVFDNVRMAIALRGEFNEVSSNEFRNCTYGVFLYYLKHCLMDKNYFHYSSMGCFEYNNFDRNWIITNNIFSGKGISFGGSGSISAINNNYFYNSYFLSPIRILSFKNNSFNNSYFQFIDTLTCIDGCSFINNSTIKIISILGVIDKIIRCNFVNSSILAQNSQQVIVRESLLKESGFIYSTGKITYTLSNCKVENTNRPVINSYTPLDIGLVSHILEIKDCTISLGKNAIISSMDWGKLIIHQSTISYNITSNFTTALLDIYGNIKDALEIKNSTISSSPASASHSINGIKNIILVDNIFSNFSLLNASTTIETFDSTMPYIRIPDTGNTSPTSIPMYIGQMYIDTTSKKIYQAVGTSSSGDWVALN</sequence>
<dbReference type="Gene3D" id="2.160.20.10">
    <property type="entry name" value="Single-stranded right-handed beta-helix, Pectin lyase-like"/>
    <property type="match status" value="2"/>
</dbReference>
<accession>A0ABT9XT82</accession>
<evidence type="ECO:0000313" key="2">
    <source>
        <dbReference type="Proteomes" id="UP001224122"/>
    </source>
</evidence>
<proteinExistence type="predicted"/>
<dbReference type="SMART" id="SM00710">
    <property type="entry name" value="PbH1"/>
    <property type="match status" value="6"/>
</dbReference>